<dbReference type="RefSeq" id="WP_027850221.1">
    <property type="nucleotide sequence ID" value="NZ_BSOR01000011.1"/>
</dbReference>
<protein>
    <recommendedName>
        <fullName evidence="3">Twin-arginine translocation signal domain-containing protein</fullName>
    </recommendedName>
</protein>
<reference evidence="2" key="1">
    <citation type="journal article" date="2019" name="Int. J. Syst. Evol. Microbiol.">
        <title>The Global Catalogue of Microorganisms (GCM) 10K type strain sequencing project: providing services to taxonomists for standard genome sequencing and annotation.</title>
        <authorList>
            <consortium name="The Broad Institute Genomics Platform"/>
            <consortium name="The Broad Institute Genome Sequencing Center for Infectious Disease"/>
            <person name="Wu L."/>
            <person name="Ma J."/>
        </authorList>
    </citation>
    <scope>NUCLEOTIDE SEQUENCE [LARGE SCALE GENOMIC DNA]</scope>
    <source>
        <strain evidence="2">NBRC 100033</strain>
    </source>
</reference>
<dbReference type="PROSITE" id="PS51318">
    <property type="entry name" value="TAT"/>
    <property type="match status" value="1"/>
</dbReference>
<name>A0ABQ5ZUL1_9GAMM</name>
<evidence type="ECO:0008006" key="3">
    <source>
        <dbReference type="Google" id="ProtNLM"/>
    </source>
</evidence>
<proteinExistence type="predicted"/>
<gene>
    <name evidence="1" type="ORF">GCM10007878_05420</name>
</gene>
<dbReference type="InterPro" id="IPR006311">
    <property type="entry name" value="TAT_signal"/>
</dbReference>
<comment type="caution">
    <text evidence="1">The sequence shown here is derived from an EMBL/GenBank/DDBJ whole genome shotgun (WGS) entry which is preliminary data.</text>
</comment>
<accession>A0ABQ5ZUL1</accession>
<sequence length="181" mass="19851">MPKMTYQLTRRGFLKLGLASGAALSFMTVTLGVTSLVNNQTASGFSYLRSQDIAMLNALLPVIYTATVTNNSAEQTTQISASLIAIDYNLAHLSPSMRKLTLQLFDLITNPVTRGPLTGIWGAWSTASPETIQHFLNRWEASRWTLLNQGQAAILQLARLAYYSQPQSWQLCGYPGPPNLG</sequence>
<keyword evidence="2" id="KW-1185">Reference proteome</keyword>
<evidence type="ECO:0000313" key="1">
    <source>
        <dbReference type="EMBL" id="GLR63107.1"/>
    </source>
</evidence>
<dbReference type="Proteomes" id="UP001156682">
    <property type="component" value="Unassembled WGS sequence"/>
</dbReference>
<dbReference type="EMBL" id="BSOR01000011">
    <property type="protein sequence ID" value="GLR63107.1"/>
    <property type="molecule type" value="Genomic_DNA"/>
</dbReference>
<evidence type="ECO:0000313" key="2">
    <source>
        <dbReference type="Proteomes" id="UP001156682"/>
    </source>
</evidence>
<organism evidence="1 2">
    <name type="scientific">Marinospirillum insulare</name>
    <dbReference type="NCBI Taxonomy" id="217169"/>
    <lineage>
        <taxon>Bacteria</taxon>
        <taxon>Pseudomonadati</taxon>
        <taxon>Pseudomonadota</taxon>
        <taxon>Gammaproteobacteria</taxon>
        <taxon>Oceanospirillales</taxon>
        <taxon>Oceanospirillaceae</taxon>
        <taxon>Marinospirillum</taxon>
    </lineage>
</organism>